<dbReference type="InterPro" id="IPR023395">
    <property type="entry name" value="MCP_dom_sf"/>
</dbReference>
<evidence type="ECO:0008006" key="14">
    <source>
        <dbReference type="Google" id="ProtNLM"/>
    </source>
</evidence>
<keyword evidence="7 8" id="KW-0472">Membrane</keyword>
<feature type="compositionally biased region" description="Low complexity" evidence="10">
    <location>
        <begin position="10"/>
        <end position="19"/>
    </location>
</feature>
<dbReference type="PANTHER" id="PTHR45939">
    <property type="entry name" value="PEROXISOMAL MEMBRANE PROTEIN PMP34-RELATED"/>
    <property type="match status" value="1"/>
</dbReference>
<evidence type="ECO:0000256" key="6">
    <source>
        <dbReference type="ARBA" id="ARBA00022989"/>
    </source>
</evidence>
<evidence type="ECO:0000256" key="8">
    <source>
        <dbReference type="PROSITE-ProRule" id="PRU00282"/>
    </source>
</evidence>
<proteinExistence type="inferred from homology"/>
<evidence type="ECO:0000256" key="1">
    <source>
        <dbReference type="ARBA" id="ARBA00004141"/>
    </source>
</evidence>
<keyword evidence="3 9" id="KW-0813">Transport</keyword>
<evidence type="ECO:0000256" key="3">
    <source>
        <dbReference type="ARBA" id="ARBA00022448"/>
    </source>
</evidence>
<name>J4H3A9_9APHY</name>
<dbReference type="InterPro" id="IPR018108">
    <property type="entry name" value="MCP_transmembrane"/>
</dbReference>
<dbReference type="Gene3D" id="1.50.40.10">
    <property type="entry name" value="Mitochondrial carrier domain"/>
    <property type="match status" value="1"/>
</dbReference>
<dbReference type="PROSITE" id="PS50920">
    <property type="entry name" value="SOLCAR"/>
    <property type="match status" value="2"/>
</dbReference>
<dbReference type="HOGENOM" id="CLU_015166_6_3_1"/>
<evidence type="ECO:0000256" key="4">
    <source>
        <dbReference type="ARBA" id="ARBA00022692"/>
    </source>
</evidence>
<organism evidence="12 13">
    <name type="scientific">Fibroporia radiculosa</name>
    <dbReference type="NCBI Taxonomy" id="599839"/>
    <lineage>
        <taxon>Eukaryota</taxon>
        <taxon>Fungi</taxon>
        <taxon>Dikarya</taxon>
        <taxon>Basidiomycota</taxon>
        <taxon>Agaricomycotina</taxon>
        <taxon>Agaricomycetes</taxon>
        <taxon>Polyporales</taxon>
        <taxon>Fibroporiaceae</taxon>
        <taxon>Fibroporia</taxon>
    </lineage>
</organism>
<evidence type="ECO:0000256" key="7">
    <source>
        <dbReference type="ARBA" id="ARBA00023136"/>
    </source>
</evidence>
<feature type="repeat" description="Solcar" evidence="8">
    <location>
        <begin position="112"/>
        <end position="210"/>
    </location>
</feature>
<dbReference type="GeneID" id="24097865"/>
<keyword evidence="4 8" id="KW-0812">Transmembrane</keyword>
<evidence type="ECO:0000256" key="11">
    <source>
        <dbReference type="SAM" id="Phobius"/>
    </source>
</evidence>
<feature type="transmembrane region" description="Helical" evidence="11">
    <location>
        <begin position="182"/>
        <end position="204"/>
    </location>
</feature>
<evidence type="ECO:0000256" key="2">
    <source>
        <dbReference type="ARBA" id="ARBA00006375"/>
    </source>
</evidence>
<dbReference type="AlphaFoldDB" id="J4H3A9"/>
<protein>
    <recommendedName>
        <fullName evidence="14">Mitochondrial carrier</fullName>
    </recommendedName>
</protein>
<dbReference type="InterPro" id="IPR052217">
    <property type="entry name" value="Mito/Peroxisomal_Carrier"/>
</dbReference>
<reference evidence="12 13" key="1">
    <citation type="journal article" date="2012" name="Appl. Environ. Microbiol.">
        <title>Short-read sequencing for genomic analysis of the brown rot fungus Fibroporia radiculosa.</title>
        <authorList>
            <person name="Tang J.D."/>
            <person name="Perkins A.D."/>
            <person name="Sonstegard T.S."/>
            <person name="Schroeder S.G."/>
            <person name="Burgess S.C."/>
            <person name="Diehl S.V."/>
        </authorList>
    </citation>
    <scope>NUCLEOTIDE SEQUENCE [LARGE SCALE GENOMIC DNA]</scope>
    <source>
        <strain evidence="12 13">TFFH 294</strain>
    </source>
</reference>
<dbReference type="EMBL" id="HE797096">
    <property type="protein sequence ID" value="CCM02954.1"/>
    <property type="molecule type" value="Genomic_DNA"/>
</dbReference>
<comment type="similarity">
    <text evidence="2 9">Belongs to the mitochondrial carrier (TC 2.A.29) family.</text>
</comment>
<evidence type="ECO:0000256" key="9">
    <source>
        <dbReference type="RuleBase" id="RU000488"/>
    </source>
</evidence>
<dbReference type="SUPFAM" id="SSF103506">
    <property type="entry name" value="Mitochondrial carrier"/>
    <property type="match status" value="1"/>
</dbReference>
<keyword evidence="6 11" id="KW-1133">Transmembrane helix</keyword>
<evidence type="ECO:0000313" key="13">
    <source>
        <dbReference type="Proteomes" id="UP000006352"/>
    </source>
</evidence>
<dbReference type="GO" id="GO:0016020">
    <property type="term" value="C:membrane"/>
    <property type="evidence" value="ECO:0007669"/>
    <property type="project" value="UniProtKB-SubCell"/>
</dbReference>
<dbReference type="Proteomes" id="UP000006352">
    <property type="component" value="Unassembled WGS sequence"/>
</dbReference>
<evidence type="ECO:0000256" key="10">
    <source>
        <dbReference type="SAM" id="MobiDB-lite"/>
    </source>
</evidence>
<sequence length="324" mass="35106">MHTSARFPKPNSSTPSDDLLPPPSRSSMLRCARKRVSERHLIPAGPCRDEGANEQKSASSWYESLLPDIQLIDSQTTDLCGTLHILRHIFHTRGVPATLRKALISPTAPSLLGGPTELAIGFIAGVASRAISTPLSVVTVRLQSSGDDDDAILADSKVKQQKRTWSATDVIRDVYQEQGLGGFWAGFIPALPLALTPALSLLFFKILNRMHFPLLPTTTATPARAALRAFLDGACSNALALALLYPVVLAKVRVQAWRPTLQEGASRGATTMMDVWRTALTQRGCAGLYDGLGAQIVKGFVNQGVTMMVKQRIEQALVRLYVRG</sequence>
<dbReference type="STRING" id="599839.J4H3A9"/>
<accession>J4H3A9</accession>
<keyword evidence="5" id="KW-0677">Repeat</keyword>
<gene>
    <name evidence="12" type="ORF">FIBRA_05069</name>
</gene>
<dbReference type="GO" id="GO:0015217">
    <property type="term" value="F:ADP transmembrane transporter activity"/>
    <property type="evidence" value="ECO:0007669"/>
    <property type="project" value="TreeGrafter"/>
</dbReference>
<keyword evidence="13" id="KW-1185">Reference proteome</keyword>
<dbReference type="InParanoid" id="J4H3A9"/>
<dbReference type="PANTHER" id="PTHR45939:SF2">
    <property type="entry name" value="CARRIER PROTEIN, PUTATIVE (AFU_ORTHOLOGUE AFUA_2G13870)-RELATED"/>
    <property type="match status" value="1"/>
</dbReference>
<dbReference type="Pfam" id="PF00153">
    <property type="entry name" value="Mito_carr"/>
    <property type="match status" value="2"/>
</dbReference>
<feature type="repeat" description="Solcar" evidence="8">
    <location>
        <begin position="224"/>
        <end position="316"/>
    </location>
</feature>
<evidence type="ECO:0000313" key="12">
    <source>
        <dbReference type="EMBL" id="CCM02954.1"/>
    </source>
</evidence>
<dbReference type="RefSeq" id="XP_012182237.1">
    <property type="nucleotide sequence ID" value="XM_012326847.1"/>
</dbReference>
<comment type="subcellular location">
    <subcellularLocation>
        <location evidence="1">Membrane</location>
        <topology evidence="1">Multi-pass membrane protein</topology>
    </subcellularLocation>
</comment>
<feature type="region of interest" description="Disordered" evidence="10">
    <location>
        <begin position="1"/>
        <end position="27"/>
    </location>
</feature>
<evidence type="ECO:0000256" key="5">
    <source>
        <dbReference type="ARBA" id="ARBA00022737"/>
    </source>
</evidence>
<dbReference type="OrthoDB" id="18574at2759"/>